<dbReference type="PANTHER" id="PTHR31543">
    <property type="entry name" value="DYNEIN REGULATORY COMPLEX SUBUNIT 4"/>
    <property type="match status" value="1"/>
</dbReference>
<feature type="domain" description="Growth arrest-specific protein 8" evidence="14">
    <location>
        <begin position="1"/>
        <end position="137"/>
    </location>
</feature>
<proteinExistence type="inferred from homology"/>
<keyword evidence="11" id="KW-0966">Cell projection</keyword>
<evidence type="ECO:0000256" key="3">
    <source>
        <dbReference type="ARBA" id="ARBA00009859"/>
    </source>
</evidence>
<keyword evidence="6" id="KW-0493">Microtubule</keyword>
<evidence type="ECO:0000256" key="11">
    <source>
        <dbReference type="ARBA" id="ARBA00023273"/>
    </source>
</evidence>
<evidence type="ECO:0000313" key="16">
    <source>
        <dbReference type="Proteomes" id="UP000000305"/>
    </source>
</evidence>
<dbReference type="GO" id="GO:0048870">
    <property type="term" value="P:cell motility"/>
    <property type="evidence" value="ECO:0007669"/>
    <property type="project" value="InterPro"/>
</dbReference>
<dbReference type="Proteomes" id="UP000000305">
    <property type="component" value="Unassembled WGS sequence"/>
</dbReference>
<dbReference type="GO" id="GO:0031514">
    <property type="term" value="C:motile cilium"/>
    <property type="evidence" value="ECO:0007669"/>
    <property type="project" value="UniProtKB-SubCell"/>
</dbReference>
<evidence type="ECO:0000256" key="5">
    <source>
        <dbReference type="ARBA" id="ARBA00022490"/>
    </source>
</evidence>
<dbReference type="KEGG" id="dpx:DAPPUDRAFT_274250"/>
<evidence type="ECO:0000256" key="6">
    <source>
        <dbReference type="ARBA" id="ARBA00022701"/>
    </source>
</evidence>
<evidence type="ECO:0000256" key="9">
    <source>
        <dbReference type="ARBA" id="ARBA00023069"/>
    </source>
</evidence>
<evidence type="ECO:0000256" key="7">
    <source>
        <dbReference type="ARBA" id="ARBA00022846"/>
    </source>
</evidence>
<dbReference type="PANTHER" id="PTHR31543:SF0">
    <property type="entry name" value="DYNEIN REGULATORY COMPLEX SUBUNIT 4"/>
    <property type="match status" value="1"/>
</dbReference>
<keyword evidence="16" id="KW-1185">Reference proteome</keyword>
<evidence type="ECO:0000256" key="12">
    <source>
        <dbReference type="ARBA" id="ARBA00031568"/>
    </source>
</evidence>
<sequence>NYYNEITRDNLKLIKEHKAEIKRINEESEKNKRKIFDLRNSNNELKDPLKKDGLERDKLKSLLRQFEKHKMSRENYKSKLITIREKVIKIEKEFAELSDKYDRVVLDRKDLKNKFDKLTSEVKKHAEMYNVVLSRKL</sequence>
<evidence type="ECO:0000256" key="4">
    <source>
        <dbReference type="ARBA" id="ARBA00021301"/>
    </source>
</evidence>
<dbReference type="AlphaFoldDB" id="E9I405"/>
<gene>
    <name evidence="15" type="ORF">DAPPUDRAFT_274250</name>
</gene>
<evidence type="ECO:0000256" key="2">
    <source>
        <dbReference type="ARBA" id="ARBA00004245"/>
    </source>
</evidence>
<dbReference type="STRING" id="6669.E9I405"/>
<evidence type="ECO:0000256" key="13">
    <source>
        <dbReference type="SAM" id="Coils"/>
    </source>
</evidence>
<protein>
    <recommendedName>
        <fullName evidence="4">Dynein regulatory complex subunit 4</fullName>
    </recommendedName>
    <alternativeName>
        <fullName evidence="12">Growth arrest-specific protein 8</fullName>
    </alternativeName>
</protein>
<name>E9I405_DAPPU</name>
<dbReference type="InterPro" id="IPR025593">
    <property type="entry name" value="GAS8_dom"/>
</dbReference>
<dbReference type="GO" id="GO:0031267">
    <property type="term" value="F:small GTPase binding"/>
    <property type="evidence" value="ECO:0007669"/>
    <property type="project" value="InterPro"/>
</dbReference>
<evidence type="ECO:0000256" key="1">
    <source>
        <dbReference type="ARBA" id="ARBA00004230"/>
    </source>
</evidence>
<evidence type="ECO:0000259" key="14">
    <source>
        <dbReference type="Pfam" id="PF13851"/>
    </source>
</evidence>
<accession>E9I405</accession>
<dbReference type="OrthoDB" id="767661at2759"/>
<keyword evidence="9" id="KW-0969">Cilium</keyword>
<dbReference type="GO" id="GO:0008017">
    <property type="term" value="F:microtubule binding"/>
    <property type="evidence" value="ECO:0007669"/>
    <property type="project" value="InterPro"/>
</dbReference>
<dbReference type="EMBL" id="GL734839">
    <property type="protein sequence ID" value="EFX61275.1"/>
    <property type="molecule type" value="Genomic_DNA"/>
</dbReference>
<feature type="coiled-coil region" evidence="13">
    <location>
        <begin position="59"/>
        <end position="128"/>
    </location>
</feature>
<feature type="non-terminal residue" evidence="15">
    <location>
        <position position="1"/>
    </location>
</feature>
<comment type="similarity">
    <text evidence="3">Belongs to the DRC4 family.</text>
</comment>
<dbReference type="InterPro" id="IPR039308">
    <property type="entry name" value="GAS8"/>
</dbReference>
<comment type="subcellular location">
    <subcellularLocation>
        <location evidence="1">Cell projection</location>
        <location evidence="1">Cilium</location>
        <location evidence="1">Flagellum</location>
    </subcellularLocation>
    <subcellularLocation>
        <location evidence="2">Cytoplasm</location>
        <location evidence="2">Cytoskeleton</location>
    </subcellularLocation>
</comment>
<dbReference type="Pfam" id="PF13851">
    <property type="entry name" value="GAS"/>
    <property type="match status" value="1"/>
</dbReference>
<dbReference type="HOGENOM" id="CLU_1870238_0_0_1"/>
<keyword evidence="8 13" id="KW-0175">Coiled coil</keyword>
<reference evidence="15 16" key="1">
    <citation type="journal article" date="2011" name="Science">
        <title>The ecoresponsive genome of Daphnia pulex.</title>
        <authorList>
            <person name="Colbourne J.K."/>
            <person name="Pfrender M.E."/>
            <person name="Gilbert D."/>
            <person name="Thomas W.K."/>
            <person name="Tucker A."/>
            <person name="Oakley T.H."/>
            <person name="Tokishita S."/>
            <person name="Aerts A."/>
            <person name="Arnold G.J."/>
            <person name="Basu M.K."/>
            <person name="Bauer D.J."/>
            <person name="Caceres C.E."/>
            <person name="Carmel L."/>
            <person name="Casola C."/>
            <person name="Choi J.H."/>
            <person name="Detter J.C."/>
            <person name="Dong Q."/>
            <person name="Dusheyko S."/>
            <person name="Eads B.D."/>
            <person name="Frohlich T."/>
            <person name="Geiler-Samerotte K.A."/>
            <person name="Gerlach D."/>
            <person name="Hatcher P."/>
            <person name="Jogdeo S."/>
            <person name="Krijgsveld J."/>
            <person name="Kriventseva E.V."/>
            <person name="Kultz D."/>
            <person name="Laforsch C."/>
            <person name="Lindquist E."/>
            <person name="Lopez J."/>
            <person name="Manak J.R."/>
            <person name="Muller J."/>
            <person name="Pangilinan J."/>
            <person name="Patwardhan R.P."/>
            <person name="Pitluck S."/>
            <person name="Pritham E.J."/>
            <person name="Rechtsteiner A."/>
            <person name="Rho M."/>
            <person name="Rogozin I.B."/>
            <person name="Sakarya O."/>
            <person name="Salamov A."/>
            <person name="Schaack S."/>
            <person name="Shapiro H."/>
            <person name="Shiga Y."/>
            <person name="Skalitzky C."/>
            <person name="Smith Z."/>
            <person name="Souvorov A."/>
            <person name="Sung W."/>
            <person name="Tang Z."/>
            <person name="Tsuchiya D."/>
            <person name="Tu H."/>
            <person name="Vos H."/>
            <person name="Wang M."/>
            <person name="Wolf Y.I."/>
            <person name="Yamagata H."/>
            <person name="Yamada T."/>
            <person name="Ye Y."/>
            <person name="Shaw J.R."/>
            <person name="Andrews J."/>
            <person name="Crease T.J."/>
            <person name="Tang H."/>
            <person name="Lucas S.M."/>
            <person name="Robertson H.M."/>
            <person name="Bork P."/>
            <person name="Koonin E.V."/>
            <person name="Zdobnov E.M."/>
            <person name="Grigoriev I.V."/>
            <person name="Lynch M."/>
            <person name="Boore J.L."/>
        </authorList>
    </citation>
    <scope>NUCLEOTIDE SEQUENCE [LARGE SCALE GENOMIC DNA]</scope>
</reference>
<evidence type="ECO:0000256" key="8">
    <source>
        <dbReference type="ARBA" id="ARBA00023054"/>
    </source>
</evidence>
<keyword evidence="10" id="KW-0206">Cytoskeleton</keyword>
<organism evidence="15 16">
    <name type="scientific">Daphnia pulex</name>
    <name type="common">Water flea</name>
    <dbReference type="NCBI Taxonomy" id="6669"/>
    <lineage>
        <taxon>Eukaryota</taxon>
        <taxon>Metazoa</taxon>
        <taxon>Ecdysozoa</taxon>
        <taxon>Arthropoda</taxon>
        <taxon>Crustacea</taxon>
        <taxon>Branchiopoda</taxon>
        <taxon>Diplostraca</taxon>
        <taxon>Cladocera</taxon>
        <taxon>Anomopoda</taxon>
        <taxon>Daphniidae</taxon>
        <taxon>Daphnia</taxon>
    </lineage>
</organism>
<evidence type="ECO:0000313" key="15">
    <source>
        <dbReference type="EMBL" id="EFX61275.1"/>
    </source>
</evidence>
<dbReference type="GO" id="GO:0005874">
    <property type="term" value="C:microtubule"/>
    <property type="evidence" value="ECO:0007669"/>
    <property type="project" value="UniProtKB-KW"/>
</dbReference>
<evidence type="ECO:0000256" key="10">
    <source>
        <dbReference type="ARBA" id="ARBA00023212"/>
    </source>
</evidence>
<keyword evidence="5" id="KW-0963">Cytoplasm</keyword>
<dbReference type="InParanoid" id="E9I405"/>
<keyword evidence="7" id="KW-0282">Flagellum</keyword>